<evidence type="ECO:0000256" key="6">
    <source>
        <dbReference type="ARBA" id="ARBA00023136"/>
    </source>
</evidence>
<dbReference type="InterPro" id="IPR011050">
    <property type="entry name" value="Pectin_lyase_fold/virulence"/>
</dbReference>
<accession>A0A1Y1UWT4</accession>
<keyword evidence="7" id="KW-0998">Cell outer membrane</keyword>
<proteinExistence type="predicted"/>
<dbReference type="PANTHER" id="PTHR11319:SF35">
    <property type="entry name" value="OUTER MEMBRANE PROTEIN PMPC-RELATED"/>
    <property type="match status" value="1"/>
</dbReference>
<dbReference type="PANTHER" id="PTHR11319">
    <property type="entry name" value="G PROTEIN-COUPLED RECEPTOR-RELATED"/>
    <property type="match status" value="1"/>
</dbReference>
<comment type="subcellular location">
    <subcellularLocation>
        <location evidence="1">Cell envelope</location>
    </subcellularLocation>
    <subcellularLocation>
        <location evidence="2">Cell outer membrane</location>
    </subcellularLocation>
    <subcellularLocation>
        <location evidence="3">Secreted</location>
    </subcellularLocation>
</comment>
<dbReference type="SUPFAM" id="SSF51126">
    <property type="entry name" value="Pectin lyase-like"/>
    <property type="match status" value="1"/>
</dbReference>
<comment type="caution">
    <text evidence="8">The sequence shown here is derived from an EMBL/GenBank/DDBJ whole genome shotgun (WGS) entry which is preliminary data.</text>
</comment>
<protein>
    <recommendedName>
        <fullName evidence="10">Right handed beta helix domain-containing protein</fullName>
    </recommendedName>
</protein>
<sequence length="246" mass="27621">MKDVTIKNINLFGTLSYYFNANISMTNVTYSNNCFKDIECKTIGEIIEFPGINDNISTVNISNSTFENLNGAYGITVFNNVKYNINNITVTNCNYEYGVFLVMYETNSSVTVNNSNFKNNTAYEGTIFYIYSVRPNYDNDITINNSLFENNYAENFGGVIYVPNELLISNDISKIEFNDCEFKNNTAKKGNISFSYSKIDGPYFSNIDELIKEGAIVTNPTHIGLLPDSEKSINVLSGETLLNGIK</sequence>
<evidence type="ECO:0000256" key="2">
    <source>
        <dbReference type="ARBA" id="ARBA00004442"/>
    </source>
</evidence>
<evidence type="ECO:0000256" key="5">
    <source>
        <dbReference type="ARBA" id="ARBA00022729"/>
    </source>
</evidence>
<evidence type="ECO:0000313" key="9">
    <source>
        <dbReference type="Proteomes" id="UP000193719"/>
    </source>
</evidence>
<dbReference type="EMBL" id="MCFH01000062">
    <property type="protein sequence ID" value="ORX42622.1"/>
    <property type="molecule type" value="Genomic_DNA"/>
</dbReference>
<keyword evidence="4" id="KW-0964">Secreted</keyword>
<reference evidence="8 9" key="1">
    <citation type="submission" date="2016-08" db="EMBL/GenBank/DDBJ databases">
        <title>Genomes of anaerobic fungi encode conserved fungal cellulosomes for biomass hydrolysis.</title>
        <authorList>
            <consortium name="DOE Joint Genome Institute"/>
            <person name="Haitjema C.H."/>
            <person name="Gilmore S.P."/>
            <person name="Henske J.K."/>
            <person name="Solomon K.V."/>
            <person name="De Groot R."/>
            <person name="Kuo A."/>
            <person name="Mondo S.J."/>
            <person name="Salamov A.A."/>
            <person name="Labutti K."/>
            <person name="Zhao Z."/>
            <person name="Chiniquy J."/>
            <person name="Barry K."/>
            <person name="Brewer H.M."/>
            <person name="Purvine S.O."/>
            <person name="Wright A.T."/>
            <person name="Boxma B."/>
            <person name="Van Alen T."/>
            <person name="Hackstein J.H."/>
            <person name="Baker S.E."/>
            <person name="Grigoriev I.V."/>
            <person name="O'Malley M.A."/>
        </authorList>
    </citation>
    <scope>NUCLEOTIDE SEQUENCE [LARGE SCALE GENOMIC DNA]</scope>
    <source>
        <strain evidence="9">finn</strain>
    </source>
</reference>
<dbReference type="AlphaFoldDB" id="A0A1Y1UWT4"/>
<evidence type="ECO:0000313" key="8">
    <source>
        <dbReference type="EMBL" id="ORX42622.1"/>
    </source>
</evidence>
<keyword evidence="5" id="KW-0732">Signal</keyword>
<dbReference type="Proteomes" id="UP000193719">
    <property type="component" value="Unassembled WGS sequence"/>
</dbReference>
<evidence type="ECO:0000256" key="1">
    <source>
        <dbReference type="ARBA" id="ARBA00004196"/>
    </source>
</evidence>
<dbReference type="GO" id="GO:0005576">
    <property type="term" value="C:extracellular region"/>
    <property type="evidence" value="ECO:0007669"/>
    <property type="project" value="UniProtKB-SubCell"/>
</dbReference>
<evidence type="ECO:0008006" key="10">
    <source>
        <dbReference type="Google" id="ProtNLM"/>
    </source>
</evidence>
<evidence type="ECO:0000256" key="4">
    <source>
        <dbReference type="ARBA" id="ARBA00022525"/>
    </source>
</evidence>
<evidence type="ECO:0000256" key="3">
    <source>
        <dbReference type="ARBA" id="ARBA00004613"/>
    </source>
</evidence>
<gene>
    <name evidence="8" type="ORF">BCR36DRAFT_156476</name>
</gene>
<keyword evidence="6" id="KW-0472">Membrane</keyword>
<organism evidence="8 9">
    <name type="scientific">Piromyces finnis</name>
    <dbReference type="NCBI Taxonomy" id="1754191"/>
    <lineage>
        <taxon>Eukaryota</taxon>
        <taxon>Fungi</taxon>
        <taxon>Fungi incertae sedis</taxon>
        <taxon>Chytridiomycota</taxon>
        <taxon>Chytridiomycota incertae sedis</taxon>
        <taxon>Neocallimastigomycetes</taxon>
        <taxon>Neocallimastigales</taxon>
        <taxon>Neocallimastigaceae</taxon>
        <taxon>Piromyces</taxon>
    </lineage>
</organism>
<dbReference type="NCBIfam" id="TIGR01376">
    <property type="entry name" value="POMP_repeat"/>
    <property type="match status" value="1"/>
</dbReference>
<dbReference type="OrthoDB" id="10582336at2759"/>
<dbReference type="InterPro" id="IPR003368">
    <property type="entry name" value="POMP_repeat"/>
</dbReference>
<keyword evidence="9" id="KW-1185">Reference proteome</keyword>
<reference evidence="8 9" key="2">
    <citation type="submission" date="2016-08" db="EMBL/GenBank/DDBJ databases">
        <title>Pervasive Adenine N6-methylation of Active Genes in Fungi.</title>
        <authorList>
            <consortium name="DOE Joint Genome Institute"/>
            <person name="Mondo S.J."/>
            <person name="Dannebaum R.O."/>
            <person name="Kuo R.C."/>
            <person name="Labutti K."/>
            <person name="Haridas S."/>
            <person name="Kuo A."/>
            <person name="Salamov A."/>
            <person name="Ahrendt S.R."/>
            <person name="Lipzen A."/>
            <person name="Sullivan W."/>
            <person name="Andreopoulos W.B."/>
            <person name="Clum A."/>
            <person name="Lindquist E."/>
            <person name="Daum C."/>
            <person name="Ramamoorthy G.K."/>
            <person name="Gryganskyi A."/>
            <person name="Culley D."/>
            <person name="Magnuson J.K."/>
            <person name="James T.Y."/>
            <person name="O'Malley M.A."/>
            <person name="Stajich J.E."/>
            <person name="Spatafora J.W."/>
            <person name="Visel A."/>
            <person name="Grigoriev I.V."/>
        </authorList>
    </citation>
    <scope>NUCLEOTIDE SEQUENCE [LARGE SCALE GENOMIC DNA]</scope>
    <source>
        <strain evidence="9">finn</strain>
    </source>
</reference>
<evidence type="ECO:0000256" key="7">
    <source>
        <dbReference type="ARBA" id="ARBA00023237"/>
    </source>
</evidence>
<name>A0A1Y1UWT4_9FUNG</name>